<sequence length="244" mass="27557">MLLNNSPSPSLGSVAPITAMTGLPAMGPGDHVAVPGPIKSVRLDDILTAQKEHIKRLQRSLDEMHRRTARVNNEVRAAGRKCKDTKRGRAVAQFDIGDYVLYADVWQHTRSKLRVKWCGPAQVTATVSNWLFEVKNLITGQRREAHASRLKFYADEMRTYCYMLHTTNSDGHVVDHLVKARYNPNAKRHEIQVHWRGLNSIEDSWEPAQTLLEDVPVAIKAFVRQHLKDAVWCRVFQCAGLASA</sequence>
<dbReference type="InterPro" id="IPR016197">
    <property type="entry name" value="Chromo-like_dom_sf"/>
</dbReference>
<dbReference type="Proteomes" id="UP000198211">
    <property type="component" value="Unassembled WGS sequence"/>
</dbReference>
<dbReference type="InterPro" id="IPR000953">
    <property type="entry name" value="Chromo/chromo_shadow_dom"/>
</dbReference>
<name>A0A225UPG4_9STRA</name>
<proteinExistence type="predicted"/>
<evidence type="ECO:0000313" key="3">
    <source>
        <dbReference type="EMBL" id="OWY94850.1"/>
    </source>
</evidence>
<feature type="domain" description="Chromo" evidence="2">
    <location>
        <begin position="172"/>
        <end position="226"/>
    </location>
</feature>
<dbReference type="SUPFAM" id="SSF54160">
    <property type="entry name" value="Chromo domain-like"/>
    <property type="match status" value="1"/>
</dbReference>
<keyword evidence="4" id="KW-1185">Reference proteome</keyword>
<dbReference type="Pfam" id="PF00385">
    <property type="entry name" value="Chromo"/>
    <property type="match status" value="1"/>
</dbReference>
<dbReference type="PROSITE" id="PS50013">
    <property type="entry name" value="CHROMO_2"/>
    <property type="match status" value="1"/>
</dbReference>
<evidence type="ECO:0000259" key="2">
    <source>
        <dbReference type="PROSITE" id="PS50013"/>
    </source>
</evidence>
<feature type="non-terminal residue" evidence="3">
    <location>
        <position position="244"/>
    </location>
</feature>
<dbReference type="SMART" id="SM00298">
    <property type="entry name" value="CHROMO"/>
    <property type="match status" value="1"/>
</dbReference>
<gene>
    <name evidence="3" type="ORF">PHMEG_00035301</name>
</gene>
<protein>
    <recommendedName>
        <fullName evidence="2">Chromo domain-containing protein</fullName>
    </recommendedName>
</protein>
<dbReference type="AlphaFoldDB" id="A0A225UPG4"/>
<evidence type="ECO:0000256" key="1">
    <source>
        <dbReference type="SAM" id="Coils"/>
    </source>
</evidence>
<organism evidence="3 4">
    <name type="scientific">Phytophthora megakarya</name>
    <dbReference type="NCBI Taxonomy" id="4795"/>
    <lineage>
        <taxon>Eukaryota</taxon>
        <taxon>Sar</taxon>
        <taxon>Stramenopiles</taxon>
        <taxon>Oomycota</taxon>
        <taxon>Peronosporomycetes</taxon>
        <taxon>Peronosporales</taxon>
        <taxon>Peronosporaceae</taxon>
        <taxon>Phytophthora</taxon>
    </lineage>
</organism>
<dbReference type="InterPro" id="IPR023780">
    <property type="entry name" value="Chromo_domain"/>
</dbReference>
<evidence type="ECO:0000313" key="4">
    <source>
        <dbReference type="Proteomes" id="UP000198211"/>
    </source>
</evidence>
<reference evidence="4" key="1">
    <citation type="submission" date="2017-03" db="EMBL/GenBank/DDBJ databases">
        <title>Phytopthora megakarya and P. palmivora, two closely related causual agents of cacao black pod achieved similar genome size and gene model numbers by different mechanisms.</title>
        <authorList>
            <person name="Ali S."/>
            <person name="Shao J."/>
            <person name="Larry D.J."/>
            <person name="Kronmiller B."/>
            <person name="Shen D."/>
            <person name="Strem M.D."/>
            <person name="Melnick R.L."/>
            <person name="Guiltinan M.J."/>
            <person name="Tyler B.M."/>
            <person name="Meinhardt L.W."/>
            <person name="Bailey B.A."/>
        </authorList>
    </citation>
    <scope>NUCLEOTIDE SEQUENCE [LARGE SCALE GENOMIC DNA]</scope>
    <source>
        <strain evidence="4">zdho120</strain>
    </source>
</reference>
<comment type="caution">
    <text evidence="3">The sequence shown here is derived from an EMBL/GenBank/DDBJ whole genome shotgun (WGS) entry which is preliminary data.</text>
</comment>
<feature type="coiled-coil region" evidence="1">
    <location>
        <begin position="47"/>
        <end position="74"/>
    </location>
</feature>
<dbReference type="Gene3D" id="2.40.50.40">
    <property type="match status" value="1"/>
</dbReference>
<accession>A0A225UPG4</accession>
<dbReference type="EMBL" id="NBNE01013740">
    <property type="protein sequence ID" value="OWY94850.1"/>
    <property type="molecule type" value="Genomic_DNA"/>
</dbReference>
<dbReference type="OrthoDB" id="78677at2759"/>
<keyword evidence="1" id="KW-0175">Coiled coil</keyword>